<dbReference type="AlphaFoldDB" id="A0A7V0XFG8"/>
<organism evidence="2">
    <name type="scientific">candidate division WOR-3 bacterium</name>
    <dbReference type="NCBI Taxonomy" id="2052148"/>
    <lineage>
        <taxon>Bacteria</taxon>
        <taxon>Bacteria division WOR-3</taxon>
    </lineage>
</organism>
<accession>A0A7V0XFG8</accession>
<protein>
    <submittedName>
        <fullName evidence="2">T9SS type A sorting domain-containing protein</fullName>
    </submittedName>
</protein>
<dbReference type="InterPro" id="IPR026444">
    <property type="entry name" value="Secre_tail"/>
</dbReference>
<evidence type="ECO:0000259" key="1">
    <source>
        <dbReference type="Pfam" id="PF18962"/>
    </source>
</evidence>
<gene>
    <name evidence="2" type="ORF">ENN51_07545</name>
</gene>
<evidence type="ECO:0000313" key="2">
    <source>
        <dbReference type="EMBL" id="HDR00118.1"/>
    </source>
</evidence>
<reference evidence="2" key="1">
    <citation type="journal article" date="2020" name="mSystems">
        <title>Genome- and Community-Level Interaction Insights into Carbon Utilization and Element Cycling Functions of Hydrothermarchaeota in Hydrothermal Sediment.</title>
        <authorList>
            <person name="Zhou Z."/>
            <person name="Liu Y."/>
            <person name="Xu W."/>
            <person name="Pan J."/>
            <person name="Luo Z.H."/>
            <person name="Li M."/>
        </authorList>
    </citation>
    <scope>NUCLEOTIDE SEQUENCE [LARGE SCALE GENOMIC DNA]</scope>
    <source>
        <strain evidence="2">SpSt-1182</strain>
    </source>
</reference>
<dbReference type="NCBIfam" id="TIGR04183">
    <property type="entry name" value="Por_Secre_tail"/>
    <property type="match status" value="1"/>
</dbReference>
<dbReference type="Proteomes" id="UP000885672">
    <property type="component" value="Unassembled WGS sequence"/>
</dbReference>
<feature type="non-terminal residue" evidence="2">
    <location>
        <position position="1"/>
    </location>
</feature>
<name>A0A7V0XFG8_UNCW3</name>
<dbReference type="Pfam" id="PF18962">
    <property type="entry name" value="Por_Secre_tail"/>
    <property type="match status" value="1"/>
</dbReference>
<dbReference type="EMBL" id="DSBX01000283">
    <property type="protein sequence ID" value="HDR00118.1"/>
    <property type="molecule type" value="Genomic_DNA"/>
</dbReference>
<proteinExistence type="predicted"/>
<comment type="caution">
    <text evidence="2">The sequence shown here is derived from an EMBL/GenBank/DDBJ whole genome shotgun (WGS) entry which is preliminary data.</text>
</comment>
<sequence length="100" mass="10182">EGRDGVASAGRVPGGAAYVRVGPNPLVGGLATLRYSLPKAGPAAVTVYDVTGRSVAVTRTPGHLVTGSLSLDMRSLSAGVYLVQVEAGDYSATRKLVVQK</sequence>
<feature type="domain" description="Secretion system C-terminal sorting" evidence="1">
    <location>
        <begin position="23"/>
        <end position="98"/>
    </location>
</feature>